<gene>
    <name evidence="1" type="ORF">S01H1_10447</name>
</gene>
<sequence>MPYKYYVVDKESGRVVAGNDYREDANDAREDSPFPKSQTQVLTAAGVRRKYGKIRWLRDAPRSNPRYHGELVDYQTGEVVRYASRDEREDSNHATLDDEGRGLIEGDDGRTYYVNDSGVRDRDGTVYDSPYDYVLAVEGDGGDTPELILHGNGWHDDDGLVLTLV</sequence>
<name>X0T6L5_9ZZZZ</name>
<comment type="caution">
    <text evidence="1">The sequence shown here is derived from an EMBL/GenBank/DDBJ whole genome shotgun (WGS) entry which is preliminary data.</text>
</comment>
<organism evidence="1">
    <name type="scientific">marine sediment metagenome</name>
    <dbReference type="NCBI Taxonomy" id="412755"/>
    <lineage>
        <taxon>unclassified sequences</taxon>
        <taxon>metagenomes</taxon>
        <taxon>ecological metagenomes</taxon>
    </lineage>
</organism>
<evidence type="ECO:0000313" key="1">
    <source>
        <dbReference type="EMBL" id="GAF71730.1"/>
    </source>
</evidence>
<dbReference type="AlphaFoldDB" id="X0T6L5"/>
<proteinExistence type="predicted"/>
<reference evidence="1" key="1">
    <citation type="journal article" date="2014" name="Front. Microbiol.">
        <title>High frequency of phylogenetically diverse reductive dehalogenase-homologous genes in deep subseafloor sedimentary metagenomes.</title>
        <authorList>
            <person name="Kawai M."/>
            <person name="Futagami T."/>
            <person name="Toyoda A."/>
            <person name="Takaki Y."/>
            <person name="Nishi S."/>
            <person name="Hori S."/>
            <person name="Arai W."/>
            <person name="Tsubouchi T."/>
            <person name="Morono Y."/>
            <person name="Uchiyama I."/>
            <person name="Ito T."/>
            <person name="Fujiyama A."/>
            <person name="Inagaki F."/>
            <person name="Takami H."/>
        </authorList>
    </citation>
    <scope>NUCLEOTIDE SEQUENCE</scope>
    <source>
        <strain evidence="1">Expedition CK06-06</strain>
    </source>
</reference>
<protein>
    <submittedName>
        <fullName evidence="1">Uncharacterized protein</fullName>
    </submittedName>
</protein>
<dbReference type="EMBL" id="BARS01005328">
    <property type="protein sequence ID" value="GAF71730.1"/>
    <property type="molecule type" value="Genomic_DNA"/>
</dbReference>
<accession>X0T6L5</accession>